<dbReference type="PROSITE" id="PS51257">
    <property type="entry name" value="PROKAR_LIPOPROTEIN"/>
    <property type="match status" value="1"/>
</dbReference>
<dbReference type="Proteomes" id="UP000182902">
    <property type="component" value="Unassembled WGS sequence"/>
</dbReference>
<keyword evidence="1" id="KW-0732">Signal</keyword>
<dbReference type="AlphaFoldDB" id="A0A1H3SAB3"/>
<protein>
    <recommendedName>
        <fullName evidence="4">Lipoprotein</fullName>
    </recommendedName>
</protein>
<gene>
    <name evidence="2" type="ORF">SAMN05216247_10948</name>
</gene>
<evidence type="ECO:0000313" key="3">
    <source>
        <dbReference type="Proteomes" id="UP000182902"/>
    </source>
</evidence>
<evidence type="ECO:0000313" key="2">
    <source>
        <dbReference type="EMBL" id="SDZ34588.1"/>
    </source>
</evidence>
<proteinExistence type="predicted"/>
<dbReference type="RefSeq" id="WP_069786957.1">
    <property type="nucleotide sequence ID" value="NZ_FNOX01000009.1"/>
</dbReference>
<name>A0A1H3SAB3_9PSED</name>
<dbReference type="EMBL" id="FNOX01000009">
    <property type="protein sequence ID" value="SDZ34588.1"/>
    <property type="molecule type" value="Genomic_DNA"/>
</dbReference>
<organism evidence="2 3">
    <name type="scientific">Pseudomonas salomonii</name>
    <dbReference type="NCBI Taxonomy" id="191391"/>
    <lineage>
        <taxon>Bacteria</taxon>
        <taxon>Pseudomonadati</taxon>
        <taxon>Pseudomonadota</taxon>
        <taxon>Gammaproteobacteria</taxon>
        <taxon>Pseudomonadales</taxon>
        <taxon>Pseudomonadaceae</taxon>
        <taxon>Pseudomonas</taxon>
    </lineage>
</organism>
<reference evidence="2 3" key="1">
    <citation type="submission" date="2016-10" db="EMBL/GenBank/DDBJ databases">
        <authorList>
            <person name="de Groot N.N."/>
        </authorList>
    </citation>
    <scope>NUCLEOTIDE SEQUENCE [LARGE SCALE GENOMIC DNA]</scope>
    <source>
        <strain evidence="2 3">ICMP 14252</strain>
    </source>
</reference>
<feature type="chain" id="PRO_5010307317" description="Lipoprotein" evidence="1">
    <location>
        <begin position="22"/>
        <end position="261"/>
    </location>
</feature>
<evidence type="ECO:0008006" key="4">
    <source>
        <dbReference type="Google" id="ProtNLM"/>
    </source>
</evidence>
<accession>A0A1H3SAB3</accession>
<evidence type="ECO:0000256" key="1">
    <source>
        <dbReference type="SAM" id="SignalP"/>
    </source>
</evidence>
<feature type="signal peptide" evidence="1">
    <location>
        <begin position="1"/>
        <end position="21"/>
    </location>
</feature>
<sequence length="261" mass="28914">MNRWACSVLITLGAGWLSGCALTPPAERFTLEVDLPAQFRFIGAANYRPARYELCTLPQRRGKRPERKIFIADYKPVAGRVSYEFPLTETIEGCPSVLRSVQFTLYAKWGERYSDVGGDSAGISFADPIESERVAGMPDSGVQEFAGQCMWFFRTVGPLHAITKLLECRALNTAGQREEKLAGGVVQRELLPGKKVRLTLSVTDEEAPAFQDTWLAVPGGWKRCRGKSLEDLSGYCGSNTTDFKPIKMPDGRICDVYPTCN</sequence>